<organism evidence="2 3">
    <name type="scientific">Spongiibacter thalassae</name>
    <dbReference type="NCBI Taxonomy" id="2721624"/>
    <lineage>
        <taxon>Bacteria</taxon>
        <taxon>Pseudomonadati</taxon>
        <taxon>Pseudomonadota</taxon>
        <taxon>Gammaproteobacteria</taxon>
        <taxon>Cellvibrionales</taxon>
        <taxon>Spongiibacteraceae</taxon>
        <taxon>Spongiibacter</taxon>
    </lineage>
</organism>
<keyword evidence="3" id="KW-1185">Reference proteome</keyword>
<feature type="domain" description="Nudix hydrolase" evidence="1">
    <location>
        <begin position="36"/>
        <end position="158"/>
    </location>
</feature>
<dbReference type="EMBL" id="JAAWWK010000002">
    <property type="protein sequence ID" value="NKI17455.1"/>
    <property type="molecule type" value="Genomic_DNA"/>
</dbReference>
<dbReference type="RefSeq" id="WP_168449950.1">
    <property type="nucleotide sequence ID" value="NZ_JAAWWK010000002.1"/>
</dbReference>
<dbReference type="SUPFAM" id="SSF55811">
    <property type="entry name" value="Nudix"/>
    <property type="match status" value="1"/>
</dbReference>
<gene>
    <name evidence="2" type="ORF">HCU74_08500</name>
</gene>
<accession>A0ABX1GE39</accession>
<evidence type="ECO:0000313" key="3">
    <source>
        <dbReference type="Proteomes" id="UP000765845"/>
    </source>
</evidence>
<comment type="caution">
    <text evidence="2">The sequence shown here is derived from an EMBL/GenBank/DDBJ whole genome shotgun (WGS) entry which is preliminary data.</text>
</comment>
<keyword evidence="2" id="KW-0378">Hydrolase</keyword>
<dbReference type="Gene3D" id="3.90.79.10">
    <property type="entry name" value="Nucleoside Triphosphate Pyrophosphohydrolase"/>
    <property type="match status" value="1"/>
</dbReference>
<dbReference type="PROSITE" id="PS51462">
    <property type="entry name" value="NUDIX"/>
    <property type="match status" value="1"/>
</dbReference>
<name>A0ABX1GE39_9GAMM</name>
<dbReference type="Pfam" id="PF00293">
    <property type="entry name" value="NUDIX"/>
    <property type="match status" value="1"/>
</dbReference>
<dbReference type="PANTHER" id="PTHR43222">
    <property type="entry name" value="NUDIX HYDROLASE 23"/>
    <property type="match status" value="1"/>
</dbReference>
<proteinExistence type="predicted"/>
<reference evidence="2 3" key="1">
    <citation type="submission" date="2020-04" db="EMBL/GenBank/DDBJ databases">
        <authorList>
            <person name="Yoon J."/>
        </authorList>
    </citation>
    <scope>NUCLEOTIDE SEQUENCE [LARGE SCALE GENOMIC DNA]</scope>
    <source>
        <strain evidence="2 3">KMU-166</strain>
    </source>
</reference>
<evidence type="ECO:0000259" key="1">
    <source>
        <dbReference type="PROSITE" id="PS51462"/>
    </source>
</evidence>
<dbReference type="PANTHER" id="PTHR43222:SF2">
    <property type="entry name" value="NUDIX HYDROLASE 23, CHLOROPLASTIC"/>
    <property type="match status" value="1"/>
</dbReference>
<protein>
    <submittedName>
        <fullName evidence="2">NUDIX hydrolase</fullName>
    </submittedName>
</protein>
<dbReference type="InterPro" id="IPR000086">
    <property type="entry name" value="NUDIX_hydrolase_dom"/>
</dbReference>
<evidence type="ECO:0000313" key="2">
    <source>
        <dbReference type="EMBL" id="NKI17455.1"/>
    </source>
</evidence>
<dbReference type="Pfam" id="PF14803">
    <property type="entry name" value="Zn_ribbon_Nudix"/>
    <property type="match status" value="1"/>
</dbReference>
<dbReference type="InterPro" id="IPR015797">
    <property type="entry name" value="NUDIX_hydrolase-like_dom_sf"/>
</dbReference>
<dbReference type="Gene3D" id="2.20.70.10">
    <property type="match status" value="1"/>
</dbReference>
<dbReference type="GO" id="GO:0016787">
    <property type="term" value="F:hydrolase activity"/>
    <property type="evidence" value="ECO:0007669"/>
    <property type="project" value="UniProtKB-KW"/>
</dbReference>
<dbReference type="InterPro" id="IPR029401">
    <property type="entry name" value="Nudix_N"/>
</dbReference>
<dbReference type="CDD" id="cd04511">
    <property type="entry name" value="NUDIX_Hydrolase"/>
    <property type="match status" value="1"/>
</dbReference>
<sequence length="198" mass="22706">MKYCSDCGNTVISTVPEGDDRLRFVCSACDTIHYQNPRVVVGCLPVAGDQVLLCRRAIEPRYGYWTIPAGFMENGESMMEGALRETREEAAAKVRNVELYRLFDIPHINQVYVFYRGDLDGEFGIGPESLESRLFREDEIPWSELSFPVVTDVLTDYFSDRREDHYPVRCSQPSPLWAEQVGWKNKNREPDEDAGDTH</sequence>
<dbReference type="Proteomes" id="UP000765845">
    <property type="component" value="Unassembled WGS sequence"/>
</dbReference>